<gene>
    <name evidence="3" type="ORF">C2E20_8781</name>
</gene>
<dbReference type="STRING" id="554055.A0A2P6V0C0"/>
<proteinExistence type="predicted"/>
<evidence type="ECO:0000256" key="1">
    <source>
        <dbReference type="SAM" id="MobiDB-lite"/>
    </source>
</evidence>
<dbReference type="SUPFAM" id="SSF81296">
    <property type="entry name" value="E set domains"/>
    <property type="match status" value="1"/>
</dbReference>
<reference evidence="3 4" key="1">
    <citation type="journal article" date="2018" name="Plant J.">
        <title>Genome sequences of Chlorella sorokiniana UTEX 1602 and Micractinium conductrix SAG 241.80: implications to maltose excretion by a green alga.</title>
        <authorList>
            <person name="Arriola M.B."/>
            <person name="Velmurugan N."/>
            <person name="Zhang Y."/>
            <person name="Plunkett M.H."/>
            <person name="Hondzo H."/>
            <person name="Barney B.M."/>
        </authorList>
    </citation>
    <scope>NUCLEOTIDE SEQUENCE [LARGE SCALE GENOMIC DNA]</scope>
    <source>
        <strain evidence="3 4">SAG 241.80</strain>
    </source>
</reference>
<dbReference type="PANTHER" id="PTHR11188:SF17">
    <property type="entry name" value="FI21816P1"/>
    <property type="match status" value="1"/>
</dbReference>
<sequence length="317" mass="33774">MPTLAKKLVYYDGEYVQGVACLTVIKPVTVTHIDCQLIGTEHTHWTEHRESGSGSQRHSWTEHHGGTVQLLNVTHPLACSGGELALGQYQWQVVFGLPLGLPSSFHISSGGDGAEVTYSVQIGMHTPGWLQKLIRCTHVLTVRQRLQVPAQIADQSVEQPLVACCCFNRGTLSAHIRMDKDRCQPGEAVDVILEASGEGGGVDNRSKVPVDEIEMPLIVLAPQPLPTVEEPFFSEAPPYWNPSVVAPPVGIAVPEAPALPPELLKPDAPFWLHSTSRSSHGSGAPLLGADGHASGLSTPLLGADGGPGPATNQYVVV</sequence>
<comment type="caution">
    <text evidence="3">The sequence shown here is derived from an EMBL/GenBank/DDBJ whole genome shotgun (WGS) entry which is preliminary data.</text>
</comment>
<dbReference type="InterPro" id="IPR014756">
    <property type="entry name" value="Ig_E-set"/>
</dbReference>
<dbReference type="Pfam" id="PF00339">
    <property type="entry name" value="Arrestin_N"/>
    <property type="match status" value="1"/>
</dbReference>
<dbReference type="Gene3D" id="2.60.40.640">
    <property type="match status" value="1"/>
</dbReference>
<accession>A0A2P6V0C0</accession>
<dbReference type="EMBL" id="LHPF02000054">
    <property type="protein sequence ID" value="PSC67548.1"/>
    <property type="molecule type" value="Genomic_DNA"/>
</dbReference>
<feature type="domain" description="Arrestin-like N-terminal" evidence="2">
    <location>
        <begin position="7"/>
        <end position="144"/>
    </location>
</feature>
<feature type="region of interest" description="Disordered" evidence="1">
    <location>
        <begin position="298"/>
        <end position="317"/>
    </location>
</feature>
<dbReference type="InterPro" id="IPR014752">
    <property type="entry name" value="Arrestin-like_C"/>
</dbReference>
<evidence type="ECO:0000313" key="3">
    <source>
        <dbReference type="EMBL" id="PSC67548.1"/>
    </source>
</evidence>
<evidence type="ECO:0000313" key="4">
    <source>
        <dbReference type="Proteomes" id="UP000239649"/>
    </source>
</evidence>
<dbReference type="OrthoDB" id="7785529at2759"/>
<protein>
    <recommendedName>
        <fullName evidence="2">Arrestin-like N-terminal domain-containing protein</fullName>
    </recommendedName>
</protein>
<dbReference type="InterPro" id="IPR050357">
    <property type="entry name" value="Arrestin_domain-protein"/>
</dbReference>
<dbReference type="GO" id="GO:0005737">
    <property type="term" value="C:cytoplasm"/>
    <property type="evidence" value="ECO:0007669"/>
    <property type="project" value="TreeGrafter"/>
</dbReference>
<keyword evidence="4" id="KW-1185">Reference proteome</keyword>
<dbReference type="AlphaFoldDB" id="A0A2P6V0C0"/>
<dbReference type="PANTHER" id="PTHR11188">
    <property type="entry name" value="ARRESTIN DOMAIN CONTAINING PROTEIN"/>
    <property type="match status" value="1"/>
</dbReference>
<dbReference type="Proteomes" id="UP000239649">
    <property type="component" value="Unassembled WGS sequence"/>
</dbReference>
<organism evidence="3 4">
    <name type="scientific">Micractinium conductrix</name>
    <dbReference type="NCBI Taxonomy" id="554055"/>
    <lineage>
        <taxon>Eukaryota</taxon>
        <taxon>Viridiplantae</taxon>
        <taxon>Chlorophyta</taxon>
        <taxon>core chlorophytes</taxon>
        <taxon>Trebouxiophyceae</taxon>
        <taxon>Chlorellales</taxon>
        <taxon>Chlorellaceae</taxon>
        <taxon>Chlorella clade</taxon>
        <taxon>Micractinium</taxon>
    </lineage>
</organism>
<name>A0A2P6V0C0_9CHLO</name>
<dbReference type="InterPro" id="IPR011021">
    <property type="entry name" value="Arrestin-like_N"/>
</dbReference>
<dbReference type="GO" id="GO:0015031">
    <property type="term" value="P:protein transport"/>
    <property type="evidence" value="ECO:0007669"/>
    <property type="project" value="TreeGrafter"/>
</dbReference>
<evidence type="ECO:0000259" key="2">
    <source>
        <dbReference type="Pfam" id="PF00339"/>
    </source>
</evidence>